<keyword evidence="5" id="KW-0732">Signal</keyword>
<evidence type="ECO:0000256" key="3">
    <source>
        <dbReference type="ARBA" id="ARBA00023237"/>
    </source>
</evidence>
<evidence type="ECO:0000256" key="2">
    <source>
        <dbReference type="ARBA" id="ARBA00023136"/>
    </source>
</evidence>
<evidence type="ECO:0000313" key="8">
    <source>
        <dbReference type="Proteomes" id="UP001560573"/>
    </source>
</evidence>
<feature type="domain" description="Outer membrane protein beta-barrel" evidence="6">
    <location>
        <begin position="374"/>
        <end position="782"/>
    </location>
</feature>
<keyword evidence="3" id="KW-0998">Cell outer membrane</keyword>
<feature type="chain" id="PRO_5045415086" evidence="5">
    <location>
        <begin position="20"/>
        <end position="818"/>
    </location>
</feature>
<dbReference type="EMBL" id="JAULBC010000004">
    <property type="protein sequence ID" value="MEX6688430.1"/>
    <property type="molecule type" value="Genomic_DNA"/>
</dbReference>
<name>A0ABV3ZFR6_9BACT</name>
<keyword evidence="8" id="KW-1185">Reference proteome</keyword>
<dbReference type="RefSeq" id="WP_369329840.1">
    <property type="nucleotide sequence ID" value="NZ_JAULBC010000004.1"/>
</dbReference>
<dbReference type="InterPro" id="IPR041700">
    <property type="entry name" value="OMP_b-brl_3"/>
</dbReference>
<dbReference type="PANTHER" id="PTHR40980:SF4">
    <property type="entry name" value="TONB-DEPENDENT RECEPTOR-LIKE BETA-BARREL DOMAIN-CONTAINING PROTEIN"/>
    <property type="match status" value="1"/>
</dbReference>
<dbReference type="InterPro" id="IPR037066">
    <property type="entry name" value="Plug_dom_sf"/>
</dbReference>
<evidence type="ECO:0000256" key="5">
    <source>
        <dbReference type="SAM" id="SignalP"/>
    </source>
</evidence>
<organism evidence="7 8">
    <name type="scientific">Danxiaibacter flavus</name>
    <dbReference type="NCBI Taxonomy" id="3049108"/>
    <lineage>
        <taxon>Bacteria</taxon>
        <taxon>Pseudomonadati</taxon>
        <taxon>Bacteroidota</taxon>
        <taxon>Chitinophagia</taxon>
        <taxon>Chitinophagales</taxon>
        <taxon>Chitinophagaceae</taxon>
        <taxon>Danxiaibacter</taxon>
    </lineage>
</organism>
<dbReference type="Gene3D" id="2.40.170.20">
    <property type="entry name" value="TonB-dependent receptor, beta-barrel domain"/>
    <property type="match status" value="1"/>
</dbReference>
<feature type="region of interest" description="Disordered" evidence="4">
    <location>
        <begin position="793"/>
        <end position="818"/>
    </location>
</feature>
<evidence type="ECO:0000313" key="7">
    <source>
        <dbReference type="EMBL" id="MEX6688430.1"/>
    </source>
</evidence>
<comment type="subcellular location">
    <subcellularLocation>
        <location evidence="1">Cell outer membrane</location>
    </subcellularLocation>
</comment>
<dbReference type="Pfam" id="PF14905">
    <property type="entry name" value="OMP_b-brl_3"/>
    <property type="match status" value="1"/>
</dbReference>
<evidence type="ECO:0000259" key="6">
    <source>
        <dbReference type="Pfam" id="PF14905"/>
    </source>
</evidence>
<protein>
    <submittedName>
        <fullName evidence="7">TonB-dependent receptor</fullName>
    </submittedName>
</protein>
<dbReference type="InterPro" id="IPR036942">
    <property type="entry name" value="Beta-barrel_TonB_sf"/>
</dbReference>
<dbReference type="InterPro" id="IPR008969">
    <property type="entry name" value="CarboxyPept-like_regulatory"/>
</dbReference>
<dbReference type="Gene3D" id="2.60.40.1120">
    <property type="entry name" value="Carboxypeptidase-like, regulatory domain"/>
    <property type="match status" value="1"/>
</dbReference>
<proteinExistence type="predicted"/>
<dbReference type="Pfam" id="PF13620">
    <property type="entry name" value="CarboxypepD_reg"/>
    <property type="match status" value="1"/>
</dbReference>
<keyword evidence="2" id="KW-0472">Membrane</keyword>
<reference evidence="7 8" key="1">
    <citation type="submission" date="2023-07" db="EMBL/GenBank/DDBJ databases">
        <authorList>
            <person name="Lian W.-H."/>
        </authorList>
    </citation>
    <scope>NUCLEOTIDE SEQUENCE [LARGE SCALE GENOMIC DNA]</scope>
    <source>
        <strain evidence="7 8">SYSU DXS3180</strain>
    </source>
</reference>
<evidence type="ECO:0000256" key="4">
    <source>
        <dbReference type="SAM" id="MobiDB-lite"/>
    </source>
</evidence>
<feature type="compositionally biased region" description="Gly residues" evidence="4">
    <location>
        <begin position="806"/>
        <end position="818"/>
    </location>
</feature>
<dbReference type="PANTHER" id="PTHR40980">
    <property type="entry name" value="PLUG DOMAIN-CONTAINING PROTEIN"/>
    <property type="match status" value="1"/>
</dbReference>
<accession>A0ABV3ZFR6</accession>
<sequence>MRKLFILLTCLIISIVSFAQDLTGTVKDADGKPITNASVSLLNAKDSSVIKLAVTDKEGHYQFKSIKTASYLLNVSFVGYKPKYTSVKETAGKENVTVPAIVLEKAAADLATVTITARKPMIEVKADKTILNVENNINAVGNDALELLKKSPGVLVDKDDNISLSGKNGVQIFIDGKPSPLTGSDLANYLKSLQSSQIEAIELITNPSAKYEAAGNGGIINIKLKKNKSFGTNGSINAGYNLGTYPKYNAGVSLNHRNKKINLFGNYNYNDGTYENNMYMHREQLDTLFNGHTVMTNKNKTHGFKAGADYFLDSKNTVGVMVNGNLGNYSFDNVSTTPISYIPTGVVDRILVANNTSSSKRDNVNFNANYRFADTSGHELNVDGDYGFYHIKSNQLQPNTYYKPDGTTIINQYVYNMIAPTDINIYSLKADYEQNLKKGRLGLGGKVSYVNSDNDFQRYDVYSSSKIMDTLRSNAFRYTENINALYANYNRQFKGFMIQAGLRVENTVSEGRSNGYKWENEYVRYDSAFNRNYTDFFPSAAVTFNKNPMNQWSVSYSRRIDRPAYQDLNPFEFKLDEYTFQKGNTQLRPQYTNSIAVTNTFKYFLTTTLNYSHVSDVFSQIIDTAEKSKAFISKKNLADQDIVSLNISMPFQYKWYSMFTNVNTYYTHYAANFGEGRTINLDAFAVNLYSQQTFKVSKKTTMELSGFYASPSIYQGTFKSKAMWSIDGGVSQQLFKGKVVAKATVTDIFHTMKWGGTSNFAGQYIKANGNWESRQLRINLTYRFGNNQVKAARQRKTAADDEGKRVGGGNSGGGGGIQ</sequence>
<feature type="signal peptide" evidence="5">
    <location>
        <begin position="1"/>
        <end position="19"/>
    </location>
</feature>
<keyword evidence="7" id="KW-0675">Receptor</keyword>
<dbReference type="Gene3D" id="2.170.130.10">
    <property type="entry name" value="TonB-dependent receptor, plug domain"/>
    <property type="match status" value="1"/>
</dbReference>
<comment type="caution">
    <text evidence="7">The sequence shown here is derived from an EMBL/GenBank/DDBJ whole genome shotgun (WGS) entry which is preliminary data.</text>
</comment>
<dbReference type="SUPFAM" id="SSF56935">
    <property type="entry name" value="Porins"/>
    <property type="match status" value="1"/>
</dbReference>
<evidence type="ECO:0000256" key="1">
    <source>
        <dbReference type="ARBA" id="ARBA00004442"/>
    </source>
</evidence>
<dbReference type="Proteomes" id="UP001560573">
    <property type="component" value="Unassembled WGS sequence"/>
</dbReference>
<gene>
    <name evidence="7" type="ORF">QTN47_13030</name>
</gene>
<dbReference type="SUPFAM" id="SSF49464">
    <property type="entry name" value="Carboxypeptidase regulatory domain-like"/>
    <property type="match status" value="1"/>
</dbReference>